<dbReference type="PANTHER" id="PTHR45867">
    <property type="entry name" value="PURPLE ACID PHOSPHATASE"/>
    <property type="match status" value="1"/>
</dbReference>
<evidence type="ECO:0000313" key="3">
    <source>
        <dbReference type="Proteomes" id="UP000708208"/>
    </source>
</evidence>
<keyword evidence="3" id="KW-1185">Reference proteome</keyword>
<comment type="caution">
    <text evidence="2">The sequence shown here is derived from an EMBL/GenBank/DDBJ whole genome shotgun (WGS) entry which is preliminary data.</text>
</comment>
<dbReference type="Proteomes" id="UP000708208">
    <property type="component" value="Unassembled WGS sequence"/>
</dbReference>
<reference evidence="2" key="1">
    <citation type="submission" date="2021-06" db="EMBL/GenBank/DDBJ databases">
        <authorList>
            <person name="Hodson N. C."/>
            <person name="Mongue J. A."/>
            <person name="Jaron S. K."/>
        </authorList>
    </citation>
    <scope>NUCLEOTIDE SEQUENCE</scope>
</reference>
<protein>
    <recommendedName>
        <fullName evidence="1">Calcineurin-like phosphoesterase domain-containing protein</fullName>
    </recommendedName>
</protein>
<dbReference type="InterPro" id="IPR004843">
    <property type="entry name" value="Calcineurin-like_PHP"/>
</dbReference>
<dbReference type="OrthoDB" id="45007at2759"/>
<proteinExistence type="predicted"/>
<dbReference type="AlphaFoldDB" id="A0A8J2L911"/>
<gene>
    <name evidence="2" type="ORF">AFUS01_LOCUS38328</name>
</gene>
<sequence length="90" mass="10933">MDQIQPIAAYIPYMTCPGNHESDHNFTHYKNRFTMPNYKSYESMMYSWNLGPIHFISLSTEFYYFLQYGLKPVFRQYEWLEKDLQEATKP</sequence>
<evidence type="ECO:0000259" key="1">
    <source>
        <dbReference type="Pfam" id="PF00149"/>
    </source>
</evidence>
<dbReference type="GO" id="GO:0016787">
    <property type="term" value="F:hydrolase activity"/>
    <property type="evidence" value="ECO:0007669"/>
    <property type="project" value="InterPro"/>
</dbReference>
<dbReference type="EMBL" id="CAJVCH010547328">
    <property type="protein sequence ID" value="CAG7828398.1"/>
    <property type="molecule type" value="Genomic_DNA"/>
</dbReference>
<evidence type="ECO:0000313" key="2">
    <source>
        <dbReference type="EMBL" id="CAG7828398.1"/>
    </source>
</evidence>
<organism evidence="2 3">
    <name type="scientific">Allacma fusca</name>
    <dbReference type="NCBI Taxonomy" id="39272"/>
    <lineage>
        <taxon>Eukaryota</taxon>
        <taxon>Metazoa</taxon>
        <taxon>Ecdysozoa</taxon>
        <taxon>Arthropoda</taxon>
        <taxon>Hexapoda</taxon>
        <taxon>Collembola</taxon>
        <taxon>Symphypleona</taxon>
        <taxon>Sminthuridae</taxon>
        <taxon>Allacma</taxon>
    </lineage>
</organism>
<name>A0A8J2L911_9HEXA</name>
<feature type="domain" description="Calcineurin-like phosphoesterase" evidence="1">
    <location>
        <begin position="3"/>
        <end position="82"/>
    </location>
</feature>
<dbReference type="Pfam" id="PF00149">
    <property type="entry name" value="Metallophos"/>
    <property type="match status" value="1"/>
</dbReference>
<feature type="non-terminal residue" evidence="2">
    <location>
        <position position="1"/>
    </location>
</feature>
<accession>A0A8J2L911</accession>